<gene>
    <name evidence="6" type="ORF">UG56_013885</name>
</gene>
<dbReference type="GO" id="GO:0004672">
    <property type="term" value="F:protein kinase activity"/>
    <property type="evidence" value="ECO:0007669"/>
    <property type="project" value="InterPro"/>
</dbReference>
<dbReference type="InterPro" id="IPR051409">
    <property type="entry name" value="Atypical_kinase_ADCK"/>
</dbReference>
<dbReference type="InterPro" id="IPR034646">
    <property type="entry name" value="ADCK3_dom"/>
</dbReference>
<dbReference type="AlphaFoldDB" id="A0A1J4N647"/>
<dbReference type="InterPro" id="IPR000719">
    <property type="entry name" value="Prot_kinase_dom"/>
</dbReference>
<name>A0A1J4N647_9ACTN</name>
<dbReference type="PANTHER" id="PTHR43851">
    <property type="match status" value="1"/>
</dbReference>
<dbReference type="RefSeq" id="WP_045548099.1">
    <property type="nucleotide sequence ID" value="NZ_JZDQ02000018.1"/>
</dbReference>
<dbReference type="Proteomes" id="UP000033772">
    <property type="component" value="Unassembled WGS sequence"/>
</dbReference>
<dbReference type="PANTHER" id="PTHR43851:SF3">
    <property type="entry name" value="COENZYME Q8"/>
    <property type="match status" value="1"/>
</dbReference>
<evidence type="ECO:0000256" key="3">
    <source>
        <dbReference type="ARBA" id="ARBA00022741"/>
    </source>
</evidence>
<evidence type="ECO:0000313" key="7">
    <source>
        <dbReference type="Proteomes" id="UP000033772"/>
    </source>
</evidence>
<dbReference type="Pfam" id="PF03109">
    <property type="entry name" value="ABC1"/>
    <property type="match status" value="1"/>
</dbReference>
<dbReference type="EMBL" id="JZDQ02000018">
    <property type="protein sequence ID" value="OIJ26112.1"/>
    <property type="molecule type" value="Genomic_DNA"/>
</dbReference>
<comment type="similarity">
    <text evidence="1">Belongs to the protein kinase superfamily. ADCK protein kinase family.</text>
</comment>
<evidence type="ECO:0000259" key="5">
    <source>
        <dbReference type="PROSITE" id="PS50011"/>
    </source>
</evidence>
<keyword evidence="4 6" id="KW-0067">ATP-binding</keyword>
<reference evidence="6" key="1">
    <citation type="submission" date="2016-10" db="EMBL/GenBank/DDBJ databases">
        <title>Draft Genome Sequence of Nocardioides luteus Strain BAFB, an Alkane-Degrading Bacterium Isolated from JP-7 Polluted Soil.</title>
        <authorList>
            <person name="Brown L."/>
            <person name="Ruiz O.N."/>
            <person name="Gunasekera T."/>
        </authorList>
    </citation>
    <scope>NUCLEOTIDE SEQUENCE [LARGE SCALE GENOMIC DNA]</scope>
    <source>
        <strain evidence="6">BAFB</strain>
    </source>
</reference>
<dbReference type="InterPro" id="IPR011009">
    <property type="entry name" value="Kinase-like_dom_sf"/>
</dbReference>
<dbReference type="GO" id="GO:0005524">
    <property type="term" value="F:ATP binding"/>
    <property type="evidence" value="ECO:0007669"/>
    <property type="project" value="UniProtKB-KW"/>
</dbReference>
<evidence type="ECO:0000313" key="6">
    <source>
        <dbReference type="EMBL" id="OIJ26112.1"/>
    </source>
</evidence>
<organism evidence="6 7">
    <name type="scientific">Nocardioides luteus</name>
    <dbReference type="NCBI Taxonomy" id="1844"/>
    <lineage>
        <taxon>Bacteria</taxon>
        <taxon>Bacillati</taxon>
        <taxon>Actinomycetota</taxon>
        <taxon>Actinomycetes</taxon>
        <taxon>Propionibacteriales</taxon>
        <taxon>Nocardioidaceae</taxon>
        <taxon>Nocardioides</taxon>
    </lineage>
</organism>
<evidence type="ECO:0000256" key="4">
    <source>
        <dbReference type="ARBA" id="ARBA00022840"/>
    </source>
</evidence>
<keyword evidence="2" id="KW-0808">Transferase</keyword>
<evidence type="ECO:0000256" key="2">
    <source>
        <dbReference type="ARBA" id="ARBA00022679"/>
    </source>
</evidence>
<dbReference type="PROSITE" id="PS50011">
    <property type="entry name" value="PROTEIN_KINASE_DOM"/>
    <property type="match status" value="1"/>
</dbReference>
<feature type="domain" description="Protein kinase" evidence="5">
    <location>
        <begin position="131"/>
        <end position="445"/>
    </location>
</feature>
<dbReference type="OrthoDB" id="9795390at2"/>
<protein>
    <submittedName>
        <fullName evidence="6">ABC transporter ATP-binding protein</fullName>
    </submittedName>
</protein>
<dbReference type="STRING" id="1844.UG56_013885"/>
<accession>A0A1J4N647</accession>
<comment type="caution">
    <text evidence="6">The sequence shown here is derived from an EMBL/GenBank/DDBJ whole genome shotgun (WGS) entry which is preliminary data.</text>
</comment>
<proteinExistence type="inferred from homology"/>
<keyword evidence="7" id="KW-1185">Reference proteome</keyword>
<dbReference type="CDD" id="cd13970">
    <property type="entry name" value="ABC1_ADCK3"/>
    <property type="match status" value="1"/>
</dbReference>
<dbReference type="SUPFAM" id="SSF56112">
    <property type="entry name" value="Protein kinase-like (PK-like)"/>
    <property type="match status" value="1"/>
</dbReference>
<keyword evidence="3" id="KW-0547">Nucleotide-binding</keyword>
<sequence length="445" mass="48506">MSDAEGSSKGLPRRAATRTAKLAALPMGYAGRKALGLGKRIGGKPAEAVLADVHQRTADQLFRTLGELKGGAMKFGQMLSIMEAALPESQAAHYRAQLTRLQDSAPPMPTGIVRGLLARDLGPEWSDQLVELSEEPAASASIGQVHRGRWADGREVAVKVQYPGADEALRADLRQIGRVAAIGNAVVPGMDIKALVAELQERVVEELDYPKEAEAQRVFAEAYADHPLIHVPDVVAVGPSVLVTEWVESEGSIAKIIAEGTPEERDHYGELLARFWFSAPGMTGMLHADPHPGNFRVLPDGRLAVLDFGLAARLPDRGFPEAMGRLIRIAATGDADALVAGLRHEGFIREGIKVEPQHVLDYLAPFVTPALEERFRFTRQWMREEFKRINDPKDPAYTVGLKLNLPPSYLLIHRVWLGGLGVLAQLNAEAPFREILEEYLPGFAG</sequence>
<evidence type="ECO:0000256" key="1">
    <source>
        <dbReference type="ARBA" id="ARBA00009670"/>
    </source>
</evidence>
<dbReference type="InterPro" id="IPR004147">
    <property type="entry name" value="ABC1_dom"/>
</dbReference>